<accession>A0A8X6PKA3</accession>
<dbReference type="AlphaFoldDB" id="A0A8X6PKA3"/>
<evidence type="ECO:0000313" key="2">
    <source>
        <dbReference type="EMBL" id="GFS92987.1"/>
    </source>
</evidence>
<evidence type="ECO:0000313" key="4">
    <source>
        <dbReference type="Proteomes" id="UP000887013"/>
    </source>
</evidence>
<protein>
    <submittedName>
        <fullName evidence="3">Uncharacterized protein</fullName>
    </submittedName>
</protein>
<dbReference type="EMBL" id="BMAW01100000">
    <property type="protein sequence ID" value="GFS92987.1"/>
    <property type="molecule type" value="Genomic_DNA"/>
</dbReference>
<feature type="region of interest" description="Disordered" evidence="1">
    <location>
        <begin position="45"/>
        <end position="76"/>
    </location>
</feature>
<dbReference type="Proteomes" id="UP000887013">
    <property type="component" value="Unassembled WGS sequence"/>
</dbReference>
<name>A0A8X6PKA3_NEPPI</name>
<dbReference type="EMBL" id="BMAW01070929">
    <property type="protein sequence ID" value="GFT75776.1"/>
    <property type="molecule type" value="Genomic_DNA"/>
</dbReference>
<evidence type="ECO:0000256" key="1">
    <source>
        <dbReference type="SAM" id="MobiDB-lite"/>
    </source>
</evidence>
<gene>
    <name evidence="3" type="ORF">NPIL_314791</name>
    <name evidence="2" type="ORF">NPIL_5731</name>
</gene>
<feature type="compositionally biased region" description="Basic and acidic residues" evidence="1">
    <location>
        <begin position="47"/>
        <end position="56"/>
    </location>
</feature>
<comment type="caution">
    <text evidence="3">The sequence shown here is derived from an EMBL/GenBank/DDBJ whole genome shotgun (WGS) entry which is preliminary data.</text>
</comment>
<reference evidence="3" key="1">
    <citation type="submission" date="2020-08" db="EMBL/GenBank/DDBJ databases">
        <title>Multicomponent nature underlies the extraordinary mechanical properties of spider dragline silk.</title>
        <authorList>
            <person name="Kono N."/>
            <person name="Nakamura H."/>
            <person name="Mori M."/>
            <person name="Yoshida Y."/>
            <person name="Ohtoshi R."/>
            <person name="Malay A.D."/>
            <person name="Moran D.A.P."/>
            <person name="Tomita M."/>
            <person name="Numata K."/>
            <person name="Arakawa K."/>
        </authorList>
    </citation>
    <scope>NUCLEOTIDE SEQUENCE</scope>
</reference>
<sequence>MAEQPRATGWMLQVDIDSREMDSKLGKTARMREEELKSGAVQLLPQDSKEPLDATTREGGWVHSDIEHIEAEKEAN</sequence>
<evidence type="ECO:0000313" key="3">
    <source>
        <dbReference type="EMBL" id="GFT75776.1"/>
    </source>
</evidence>
<proteinExistence type="predicted"/>
<keyword evidence="4" id="KW-1185">Reference proteome</keyword>
<feature type="compositionally biased region" description="Basic and acidic residues" evidence="1">
    <location>
        <begin position="64"/>
        <end position="76"/>
    </location>
</feature>
<organism evidence="3 4">
    <name type="scientific">Nephila pilipes</name>
    <name type="common">Giant wood spider</name>
    <name type="synonym">Nephila maculata</name>
    <dbReference type="NCBI Taxonomy" id="299642"/>
    <lineage>
        <taxon>Eukaryota</taxon>
        <taxon>Metazoa</taxon>
        <taxon>Ecdysozoa</taxon>
        <taxon>Arthropoda</taxon>
        <taxon>Chelicerata</taxon>
        <taxon>Arachnida</taxon>
        <taxon>Araneae</taxon>
        <taxon>Araneomorphae</taxon>
        <taxon>Entelegynae</taxon>
        <taxon>Araneoidea</taxon>
        <taxon>Nephilidae</taxon>
        <taxon>Nephila</taxon>
    </lineage>
</organism>